<feature type="transmembrane region" description="Helical" evidence="2">
    <location>
        <begin position="55"/>
        <end position="77"/>
    </location>
</feature>
<organism evidence="4 5">
    <name type="scientific">Chenopodium quinoa</name>
    <name type="common">Quinoa</name>
    <dbReference type="NCBI Taxonomy" id="63459"/>
    <lineage>
        <taxon>Eukaryota</taxon>
        <taxon>Viridiplantae</taxon>
        <taxon>Streptophyta</taxon>
        <taxon>Embryophyta</taxon>
        <taxon>Tracheophyta</taxon>
        <taxon>Spermatophyta</taxon>
        <taxon>Magnoliopsida</taxon>
        <taxon>eudicotyledons</taxon>
        <taxon>Gunneridae</taxon>
        <taxon>Pentapetalae</taxon>
        <taxon>Caryophyllales</taxon>
        <taxon>Chenopodiaceae</taxon>
        <taxon>Chenopodioideae</taxon>
        <taxon>Atripliceae</taxon>
        <taxon>Chenopodium</taxon>
    </lineage>
</organism>
<reference evidence="4" key="2">
    <citation type="submission" date="2021-03" db="UniProtKB">
        <authorList>
            <consortium name="EnsemblPlants"/>
        </authorList>
    </citation>
    <scope>IDENTIFICATION</scope>
</reference>
<sequence>MKCLNSIKNLSAAEVKHLWEKGQIRGLILTSLVIQALLTFLAPRRKRNSKSYLMPLIWVLYLSADVVAVYIIGLISSNRNHSAQKELQAFWAPFLLLHLGGPDTITALAMEDNELWHRHALQLATQVLVTIYVFVRSLRHNSLWIPTILMFVVGFTKYYERTCALFYASSDNFRDSLRTTPEPGPNYARLMEEYFSAKCAHIPSEFDVEHGQSENLDQKLQGDGGLDENLSSGGNNTGTSEATDPEYHVKIVSEAHDFYEMFKPLLADGFLSLKDRDWSRNIFLKRNVHMLAFYAFYWLLQDDYFLASEFLSPWTVDIDYDESLLIWHLATDICFWTASSNNQSPETENYKLISKSLSDYMLYLIMWQQKLLSSVVGMSDTRFEDTCAEATKFMNKKLNISWHQDSWWNPKKFRSTNTPGQSYENPEEQESKFFREFSARVLGVKAEVEPIVAKGDKSKSVLFDACRLAKQLQLFGEEEQWKITSKVWVELLCYAAVRCSPRSHIAQLSQGGELITFVWLYMAHLGLGERFLQNQGFGRTRLIIHK</sequence>
<keyword evidence="2" id="KW-0812">Transmembrane</keyword>
<name>A0A803LSD5_CHEQI</name>
<dbReference type="InterPro" id="IPR007658">
    <property type="entry name" value="DUF594"/>
</dbReference>
<keyword evidence="2" id="KW-0472">Membrane</keyword>
<feature type="compositionally biased region" description="Polar residues" evidence="1">
    <location>
        <begin position="229"/>
        <end position="242"/>
    </location>
</feature>
<dbReference type="Pfam" id="PF04578">
    <property type="entry name" value="DUF594"/>
    <property type="match status" value="1"/>
</dbReference>
<protein>
    <recommendedName>
        <fullName evidence="3">DUF4220 domain-containing protein</fullName>
    </recommendedName>
</protein>
<evidence type="ECO:0000256" key="2">
    <source>
        <dbReference type="SAM" id="Phobius"/>
    </source>
</evidence>
<feature type="domain" description="DUF4220" evidence="3">
    <location>
        <begin position="58"/>
        <end position="289"/>
    </location>
</feature>
<dbReference type="PANTHER" id="PTHR31325">
    <property type="entry name" value="OS01G0798800 PROTEIN-RELATED"/>
    <property type="match status" value="1"/>
</dbReference>
<dbReference type="EnsemblPlants" id="AUR62018129-RA">
    <property type="protein sequence ID" value="AUR62018129-RA:cds"/>
    <property type="gene ID" value="AUR62018129"/>
</dbReference>
<keyword evidence="5" id="KW-1185">Reference proteome</keyword>
<dbReference type="InterPro" id="IPR025315">
    <property type="entry name" value="DUF4220"/>
</dbReference>
<dbReference type="OMA" id="WDFIFKE"/>
<dbReference type="Gramene" id="AUR62018129-RA">
    <property type="protein sequence ID" value="AUR62018129-RA:cds"/>
    <property type="gene ID" value="AUR62018129"/>
</dbReference>
<evidence type="ECO:0000313" key="5">
    <source>
        <dbReference type="Proteomes" id="UP000596660"/>
    </source>
</evidence>
<reference evidence="4" key="1">
    <citation type="journal article" date="2017" name="Nature">
        <title>The genome of Chenopodium quinoa.</title>
        <authorList>
            <person name="Jarvis D.E."/>
            <person name="Ho Y.S."/>
            <person name="Lightfoot D.J."/>
            <person name="Schmoeckel S.M."/>
            <person name="Li B."/>
            <person name="Borm T.J.A."/>
            <person name="Ohyanagi H."/>
            <person name="Mineta K."/>
            <person name="Michell C.T."/>
            <person name="Saber N."/>
            <person name="Kharbatia N.M."/>
            <person name="Rupper R.R."/>
            <person name="Sharp A.R."/>
            <person name="Dally N."/>
            <person name="Boughton B.A."/>
            <person name="Woo Y.H."/>
            <person name="Gao G."/>
            <person name="Schijlen E.G.W.M."/>
            <person name="Guo X."/>
            <person name="Momin A.A."/>
            <person name="Negrao S."/>
            <person name="Al-Babili S."/>
            <person name="Gehring C."/>
            <person name="Roessner U."/>
            <person name="Jung C."/>
            <person name="Murphy K."/>
            <person name="Arold S.T."/>
            <person name="Gojobori T."/>
            <person name="van der Linden C.G."/>
            <person name="van Loo E.N."/>
            <person name="Jellen E.N."/>
            <person name="Maughan P.J."/>
            <person name="Tester M."/>
        </authorList>
    </citation>
    <scope>NUCLEOTIDE SEQUENCE [LARGE SCALE GENOMIC DNA]</scope>
    <source>
        <strain evidence="4">cv. PI 614886</strain>
    </source>
</reference>
<feature type="region of interest" description="Disordered" evidence="1">
    <location>
        <begin position="209"/>
        <end position="244"/>
    </location>
</feature>
<evidence type="ECO:0000256" key="1">
    <source>
        <dbReference type="SAM" id="MobiDB-lite"/>
    </source>
</evidence>
<dbReference type="Proteomes" id="UP000596660">
    <property type="component" value="Unplaced"/>
</dbReference>
<evidence type="ECO:0000313" key="4">
    <source>
        <dbReference type="EnsemblPlants" id="AUR62018129-RA:cds"/>
    </source>
</evidence>
<proteinExistence type="predicted"/>
<accession>A0A803LSD5</accession>
<evidence type="ECO:0000259" key="3">
    <source>
        <dbReference type="Pfam" id="PF13968"/>
    </source>
</evidence>
<dbReference type="AlphaFoldDB" id="A0A803LSD5"/>
<dbReference type="Pfam" id="PF13968">
    <property type="entry name" value="DUF4220"/>
    <property type="match status" value="1"/>
</dbReference>
<keyword evidence="2" id="KW-1133">Transmembrane helix</keyword>